<accession>A0A482IRW2</accession>
<dbReference type="AlphaFoldDB" id="A0A482IRW2"/>
<evidence type="ECO:0000313" key="1">
    <source>
        <dbReference type="EMBL" id="QBP10686.1"/>
    </source>
</evidence>
<dbReference type="RefSeq" id="WP_111733639.1">
    <property type="nucleotide sequence ID" value="NZ_CP037900.1"/>
</dbReference>
<organism evidence="1 2">
    <name type="scientific">Cupriavidus metallidurans</name>
    <dbReference type="NCBI Taxonomy" id="119219"/>
    <lineage>
        <taxon>Bacteria</taxon>
        <taxon>Pseudomonadati</taxon>
        <taxon>Pseudomonadota</taxon>
        <taxon>Betaproteobacteria</taxon>
        <taxon>Burkholderiales</taxon>
        <taxon>Burkholderiaceae</taxon>
        <taxon>Cupriavidus</taxon>
    </lineage>
</organism>
<dbReference type="Proteomes" id="UP000253772">
    <property type="component" value="Chromosome c1"/>
</dbReference>
<proteinExistence type="predicted"/>
<sequence>MPSYRKCGGVWRAEIARKGVRTSATFNTKAEATAEEAKIMAGKVTAGHTVAGLLRRYITLASPDKANSNTRFEHNGVEALIRDYPKLAAKKLLDVCASDWAEWRDDRLKAVVGSTVARDLNLFSACFMTAKRERGGGGADLRG</sequence>
<protein>
    <submittedName>
        <fullName evidence="1">Uncharacterized protein</fullName>
    </submittedName>
</protein>
<gene>
    <name evidence="1" type="ORF">DDF84_013460</name>
</gene>
<dbReference type="OrthoDB" id="662444at2"/>
<reference evidence="1 2" key="1">
    <citation type="submission" date="2019-03" db="EMBL/GenBank/DDBJ databases">
        <title>Comparative insights into the high quality Complete genome sequence of highly metal resistant Cupriavidus metallidurans strain BS1 isolated from a gold-copper mine.</title>
        <authorList>
            <person name="Mazhar H.S."/>
            <person name="Rensing C."/>
        </authorList>
    </citation>
    <scope>NUCLEOTIDE SEQUENCE [LARGE SCALE GENOMIC DNA]</scope>
    <source>
        <strain evidence="1 2">BS1</strain>
    </source>
</reference>
<name>A0A482IRW2_9BURK</name>
<evidence type="ECO:0000313" key="2">
    <source>
        <dbReference type="Proteomes" id="UP000253772"/>
    </source>
</evidence>
<dbReference type="EMBL" id="CP037900">
    <property type="protein sequence ID" value="QBP10686.1"/>
    <property type="molecule type" value="Genomic_DNA"/>
</dbReference>